<gene>
    <name evidence="3" type="ORF">MYCIT1_LOCUS33351</name>
    <name evidence="2" type="ORF">MYCIT1_LOCUS8553</name>
</gene>
<evidence type="ECO:0000313" key="2">
    <source>
        <dbReference type="EMBL" id="CAK5266641.1"/>
    </source>
</evidence>
<evidence type="ECO:0000313" key="4">
    <source>
        <dbReference type="Proteomes" id="UP001295794"/>
    </source>
</evidence>
<feature type="region of interest" description="Disordered" evidence="1">
    <location>
        <begin position="1"/>
        <end position="27"/>
    </location>
</feature>
<comment type="caution">
    <text evidence="2">The sequence shown here is derived from an EMBL/GenBank/DDBJ whole genome shotgun (WGS) entry which is preliminary data.</text>
</comment>
<dbReference type="Proteomes" id="UP001295794">
    <property type="component" value="Unassembled WGS sequence"/>
</dbReference>
<reference evidence="2" key="1">
    <citation type="submission" date="2023-11" db="EMBL/GenBank/DDBJ databases">
        <authorList>
            <person name="De Vega J J."/>
            <person name="De Vega J J."/>
        </authorList>
    </citation>
    <scope>NUCLEOTIDE SEQUENCE</scope>
</reference>
<dbReference type="EMBL" id="CAVNYO010000444">
    <property type="protein sequence ID" value="CAK5281966.1"/>
    <property type="molecule type" value="Genomic_DNA"/>
</dbReference>
<proteinExistence type="predicted"/>
<protein>
    <submittedName>
        <fullName evidence="2">Uncharacterized protein</fullName>
    </submittedName>
</protein>
<dbReference type="AlphaFoldDB" id="A0AAD2GZS5"/>
<sequence>MSSTSICSSPSKPSNNFSKGDHPTAQIGMRRQLWQNGRSVTLSSKASAGLRMTSTSIESSAPVSSGRPENGKSSVGKWWTCELSTCSVDWRVLLSPTKALPLIVFTPDIGTASISLPVQC</sequence>
<accession>A0AAD2GZS5</accession>
<evidence type="ECO:0000256" key="1">
    <source>
        <dbReference type="SAM" id="MobiDB-lite"/>
    </source>
</evidence>
<feature type="compositionally biased region" description="Polar residues" evidence="1">
    <location>
        <begin position="44"/>
        <end position="63"/>
    </location>
</feature>
<dbReference type="EMBL" id="CAVNYO010000110">
    <property type="protein sequence ID" value="CAK5266641.1"/>
    <property type="molecule type" value="Genomic_DNA"/>
</dbReference>
<organism evidence="2 4">
    <name type="scientific">Mycena citricolor</name>
    <dbReference type="NCBI Taxonomy" id="2018698"/>
    <lineage>
        <taxon>Eukaryota</taxon>
        <taxon>Fungi</taxon>
        <taxon>Dikarya</taxon>
        <taxon>Basidiomycota</taxon>
        <taxon>Agaricomycotina</taxon>
        <taxon>Agaricomycetes</taxon>
        <taxon>Agaricomycetidae</taxon>
        <taxon>Agaricales</taxon>
        <taxon>Marasmiineae</taxon>
        <taxon>Mycenaceae</taxon>
        <taxon>Mycena</taxon>
    </lineage>
</organism>
<feature type="region of interest" description="Disordered" evidence="1">
    <location>
        <begin position="44"/>
        <end position="74"/>
    </location>
</feature>
<keyword evidence="4" id="KW-1185">Reference proteome</keyword>
<feature type="compositionally biased region" description="Low complexity" evidence="1">
    <location>
        <begin position="1"/>
        <end position="18"/>
    </location>
</feature>
<evidence type="ECO:0000313" key="3">
    <source>
        <dbReference type="EMBL" id="CAK5281966.1"/>
    </source>
</evidence>
<name>A0AAD2GZS5_9AGAR</name>